<dbReference type="SUPFAM" id="SSF51445">
    <property type="entry name" value="(Trans)glycosidases"/>
    <property type="match status" value="1"/>
</dbReference>
<feature type="chain" id="PRO_5037411072" description="Glycoside hydrolase family 2 catalytic domain-containing protein" evidence="1">
    <location>
        <begin position="28"/>
        <end position="453"/>
    </location>
</feature>
<reference evidence="3" key="2">
    <citation type="submission" date="2020-09" db="EMBL/GenBank/DDBJ databases">
        <authorList>
            <person name="Sun Q."/>
            <person name="Kim S."/>
        </authorList>
    </citation>
    <scope>NUCLEOTIDE SEQUENCE</scope>
    <source>
        <strain evidence="3">KCTC 23077</strain>
    </source>
</reference>
<gene>
    <name evidence="3" type="ORF">GCM10007067_15720</name>
</gene>
<evidence type="ECO:0000313" key="4">
    <source>
        <dbReference type="Proteomes" id="UP000646426"/>
    </source>
</evidence>
<dbReference type="EMBL" id="BMYD01000002">
    <property type="protein sequence ID" value="GHA79115.1"/>
    <property type="molecule type" value="Genomic_DNA"/>
</dbReference>
<proteinExistence type="predicted"/>
<dbReference type="GO" id="GO:0005975">
    <property type="term" value="P:carbohydrate metabolic process"/>
    <property type="evidence" value="ECO:0007669"/>
    <property type="project" value="InterPro"/>
</dbReference>
<dbReference type="Gene3D" id="3.20.20.80">
    <property type="entry name" value="Glycosidases"/>
    <property type="match status" value="1"/>
</dbReference>
<dbReference type="Proteomes" id="UP000646426">
    <property type="component" value="Unassembled WGS sequence"/>
</dbReference>
<keyword evidence="4" id="KW-1185">Reference proteome</keyword>
<evidence type="ECO:0000256" key="1">
    <source>
        <dbReference type="SAM" id="SignalP"/>
    </source>
</evidence>
<organism evidence="3 4">
    <name type="scientific">Cognatilysobacter bugurensis</name>
    <dbReference type="NCBI Taxonomy" id="543356"/>
    <lineage>
        <taxon>Bacteria</taxon>
        <taxon>Pseudomonadati</taxon>
        <taxon>Pseudomonadota</taxon>
        <taxon>Gammaproteobacteria</taxon>
        <taxon>Lysobacterales</taxon>
        <taxon>Lysobacteraceae</taxon>
        <taxon>Cognatilysobacter</taxon>
    </lineage>
</organism>
<feature type="domain" description="Glycoside hydrolase family 2 catalytic" evidence="2">
    <location>
        <begin position="122"/>
        <end position="204"/>
    </location>
</feature>
<reference evidence="3" key="1">
    <citation type="journal article" date="2014" name="Int. J. Syst. Evol. Microbiol.">
        <title>Complete genome sequence of Corynebacterium casei LMG S-19264T (=DSM 44701T), isolated from a smear-ripened cheese.</title>
        <authorList>
            <consortium name="US DOE Joint Genome Institute (JGI-PGF)"/>
            <person name="Walter F."/>
            <person name="Albersmeier A."/>
            <person name="Kalinowski J."/>
            <person name="Ruckert C."/>
        </authorList>
    </citation>
    <scope>NUCLEOTIDE SEQUENCE</scope>
    <source>
        <strain evidence="3">KCTC 23077</strain>
    </source>
</reference>
<keyword evidence="1" id="KW-0732">Signal</keyword>
<dbReference type="PROSITE" id="PS51318">
    <property type="entry name" value="TAT"/>
    <property type="match status" value="1"/>
</dbReference>
<protein>
    <recommendedName>
        <fullName evidence="2">Glycoside hydrolase family 2 catalytic domain-containing protein</fullName>
    </recommendedName>
</protein>
<dbReference type="Pfam" id="PF02836">
    <property type="entry name" value="Glyco_hydro_2_C"/>
    <property type="match status" value="1"/>
</dbReference>
<comment type="caution">
    <text evidence="3">The sequence shown here is derived from an EMBL/GenBank/DDBJ whole genome shotgun (WGS) entry which is preliminary data.</text>
</comment>
<feature type="signal peptide" evidence="1">
    <location>
        <begin position="1"/>
        <end position="27"/>
    </location>
</feature>
<accession>A0A918T202</accession>
<dbReference type="AlphaFoldDB" id="A0A918T202"/>
<dbReference type="InterPro" id="IPR006311">
    <property type="entry name" value="TAT_signal"/>
</dbReference>
<dbReference type="GO" id="GO:0004553">
    <property type="term" value="F:hydrolase activity, hydrolyzing O-glycosyl compounds"/>
    <property type="evidence" value="ECO:0007669"/>
    <property type="project" value="InterPro"/>
</dbReference>
<dbReference type="InterPro" id="IPR017853">
    <property type="entry name" value="GH"/>
</dbReference>
<evidence type="ECO:0000259" key="2">
    <source>
        <dbReference type="Pfam" id="PF02836"/>
    </source>
</evidence>
<name>A0A918T202_9GAMM</name>
<evidence type="ECO:0000313" key="3">
    <source>
        <dbReference type="EMBL" id="GHA79115.1"/>
    </source>
</evidence>
<sequence>MTERRMQSRARALAAALIAVASTTATAIASGPTAPAPSPEGPSSVRIVEDDGRYRLLVNGAPFHVKGAGLQGGDQEALAARGGNAFRTWRPDSPSESGREMLDRAKRNGLFVALGIEVGKERHGFDYDDPAAVAAQQARIRAEVLQYKDHPALLMWVVGNELNLEATNPAVWDAVDSIAEMIHEIDPNHPVMTTLAGIDRAVVEQVKARADSLDLLGIQLYGDIDGLPQKLRESGWTGPYIVTEWGPTGHWESPLTAWGAPIEDDSSTKARLLERRYRTAIESDRRQGLGSFVFLWGQKQERTPTWYGLFLPSGESTASIDAMQRVWTGRVPGNVSPSITPIEIEGRRAVESITLVPGRSYAARVDTDDADGDALDHRWTIRAESTARTVGGDPEEVPTEVATRFEVNQGGGVRFDAPLHPGAYRLFVEVRDGAGHAAYANAPFQVAEQADPK</sequence>
<dbReference type="InterPro" id="IPR006103">
    <property type="entry name" value="Glyco_hydro_2_cat"/>
</dbReference>